<sequence>MTYPIPIYFGWIRKIKQFPTTPWENGWAIILVPIHKMTAADPVTMQHDGSVLTFCDVLETQSWKSIQQKLSGGWADVAPNEVHVDEVLADHSDEVHIEEAAAFAEHHGVIPDHGDAGVVTPSVNPGEEDESDDQKLEEEYDFEDSEESDNEMTELEVKRELELL</sequence>
<feature type="region of interest" description="Disordered" evidence="1">
    <location>
        <begin position="110"/>
        <end position="164"/>
    </location>
</feature>
<evidence type="ECO:0000256" key="1">
    <source>
        <dbReference type="SAM" id="MobiDB-lite"/>
    </source>
</evidence>
<dbReference type="HOGENOM" id="CLU_1620641_0_0_1"/>
<dbReference type="InParanoid" id="K1QGE7"/>
<accession>K1QGE7</accession>
<feature type="compositionally biased region" description="Basic and acidic residues" evidence="1">
    <location>
        <begin position="155"/>
        <end position="164"/>
    </location>
</feature>
<name>K1QGE7_MAGGI</name>
<gene>
    <name evidence="2" type="ORF">CGI_10011345</name>
</gene>
<dbReference type="AlphaFoldDB" id="K1QGE7"/>
<reference evidence="2" key="1">
    <citation type="journal article" date="2012" name="Nature">
        <title>The oyster genome reveals stress adaptation and complexity of shell formation.</title>
        <authorList>
            <person name="Zhang G."/>
            <person name="Fang X."/>
            <person name="Guo X."/>
            <person name="Li L."/>
            <person name="Luo R."/>
            <person name="Xu F."/>
            <person name="Yang P."/>
            <person name="Zhang L."/>
            <person name="Wang X."/>
            <person name="Qi H."/>
            <person name="Xiong Z."/>
            <person name="Que H."/>
            <person name="Xie Y."/>
            <person name="Holland P.W."/>
            <person name="Paps J."/>
            <person name="Zhu Y."/>
            <person name="Wu F."/>
            <person name="Chen Y."/>
            <person name="Wang J."/>
            <person name="Peng C."/>
            <person name="Meng J."/>
            <person name="Yang L."/>
            <person name="Liu J."/>
            <person name="Wen B."/>
            <person name="Zhang N."/>
            <person name="Huang Z."/>
            <person name="Zhu Q."/>
            <person name="Feng Y."/>
            <person name="Mount A."/>
            <person name="Hedgecock D."/>
            <person name="Xu Z."/>
            <person name="Liu Y."/>
            <person name="Domazet-Loso T."/>
            <person name="Du Y."/>
            <person name="Sun X."/>
            <person name="Zhang S."/>
            <person name="Liu B."/>
            <person name="Cheng P."/>
            <person name="Jiang X."/>
            <person name="Li J."/>
            <person name="Fan D."/>
            <person name="Wang W."/>
            <person name="Fu W."/>
            <person name="Wang T."/>
            <person name="Wang B."/>
            <person name="Zhang J."/>
            <person name="Peng Z."/>
            <person name="Li Y."/>
            <person name="Li N."/>
            <person name="Wang J."/>
            <person name="Chen M."/>
            <person name="He Y."/>
            <person name="Tan F."/>
            <person name="Song X."/>
            <person name="Zheng Q."/>
            <person name="Huang R."/>
            <person name="Yang H."/>
            <person name="Du X."/>
            <person name="Chen L."/>
            <person name="Yang M."/>
            <person name="Gaffney P.M."/>
            <person name="Wang S."/>
            <person name="Luo L."/>
            <person name="She Z."/>
            <person name="Ming Y."/>
            <person name="Huang W."/>
            <person name="Zhang S."/>
            <person name="Huang B."/>
            <person name="Zhang Y."/>
            <person name="Qu T."/>
            <person name="Ni P."/>
            <person name="Miao G."/>
            <person name="Wang J."/>
            <person name="Wang Q."/>
            <person name="Steinberg C.E."/>
            <person name="Wang H."/>
            <person name="Li N."/>
            <person name="Qian L."/>
            <person name="Zhang G."/>
            <person name="Li Y."/>
            <person name="Yang H."/>
            <person name="Liu X."/>
            <person name="Wang J."/>
            <person name="Yin Y."/>
            <person name="Wang J."/>
        </authorList>
    </citation>
    <scope>NUCLEOTIDE SEQUENCE [LARGE SCALE GENOMIC DNA]</scope>
    <source>
        <strain evidence="2">05x7-T-G4-1.051#20</strain>
    </source>
</reference>
<dbReference type="EMBL" id="JH816760">
    <property type="protein sequence ID" value="EKC32973.1"/>
    <property type="molecule type" value="Genomic_DNA"/>
</dbReference>
<proteinExistence type="predicted"/>
<feature type="compositionally biased region" description="Acidic residues" evidence="1">
    <location>
        <begin position="126"/>
        <end position="154"/>
    </location>
</feature>
<organism evidence="2">
    <name type="scientific">Magallana gigas</name>
    <name type="common">Pacific oyster</name>
    <name type="synonym">Crassostrea gigas</name>
    <dbReference type="NCBI Taxonomy" id="29159"/>
    <lineage>
        <taxon>Eukaryota</taxon>
        <taxon>Metazoa</taxon>
        <taxon>Spiralia</taxon>
        <taxon>Lophotrochozoa</taxon>
        <taxon>Mollusca</taxon>
        <taxon>Bivalvia</taxon>
        <taxon>Autobranchia</taxon>
        <taxon>Pteriomorphia</taxon>
        <taxon>Ostreida</taxon>
        <taxon>Ostreoidea</taxon>
        <taxon>Ostreidae</taxon>
        <taxon>Magallana</taxon>
    </lineage>
</organism>
<protein>
    <submittedName>
        <fullName evidence="2">Uncharacterized protein</fullName>
    </submittedName>
</protein>
<evidence type="ECO:0000313" key="2">
    <source>
        <dbReference type="EMBL" id="EKC32973.1"/>
    </source>
</evidence>